<evidence type="ECO:0000313" key="1">
    <source>
        <dbReference type="EMBL" id="KPL52208.1"/>
    </source>
</evidence>
<dbReference type="Proteomes" id="UP000048984">
    <property type="component" value="Unassembled WGS sequence"/>
</dbReference>
<protein>
    <submittedName>
        <fullName evidence="1">Uncharacterized protein</fullName>
    </submittedName>
</protein>
<evidence type="ECO:0000313" key="2">
    <source>
        <dbReference type="Proteomes" id="UP000048984"/>
    </source>
</evidence>
<gene>
    <name evidence="1" type="ORF">ABB55_08165</name>
</gene>
<reference evidence="1 2" key="1">
    <citation type="submission" date="2015-09" db="EMBL/GenBank/DDBJ databases">
        <authorList>
            <person name="Jackson K.R."/>
            <person name="Lunt B.L."/>
            <person name="Fisher J.N.B."/>
            <person name="Gardner A.V."/>
            <person name="Bailey M.E."/>
            <person name="Deus L.M."/>
            <person name="Earl A.S."/>
            <person name="Gibby P.D."/>
            <person name="Hartmann K.A."/>
            <person name="Liu J.E."/>
            <person name="Manci A.M."/>
            <person name="Nielsen D.A."/>
            <person name="Solomon M.B."/>
            <person name="Breakwell D.P."/>
            <person name="Burnett S.H."/>
            <person name="Grose J.H."/>
        </authorList>
    </citation>
    <scope>NUCLEOTIDE SEQUENCE [LARGE SCALE GENOMIC DNA]</scope>
    <source>
        <strain evidence="1 2">16</strain>
    </source>
</reference>
<reference evidence="1 2" key="2">
    <citation type="submission" date="2015-10" db="EMBL/GenBank/DDBJ databases">
        <title>Draft Genome Sequence of Prosthecomicrobium hirschii ATCC 27832.</title>
        <authorList>
            <person name="Daniel J."/>
            <person name="Givan S.A."/>
            <person name="Brun Y.V."/>
            <person name="Brown P.J."/>
        </authorList>
    </citation>
    <scope>NUCLEOTIDE SEQUENCE [LARGE SCALE GENOMIC DNA]</scope>
    <source>
        <strain evidence="1 2">16</strain>
    </source>
</reference>
<comment type="caution">
    <text evidence="1">The sequence shown here is derived from an EMBL/GenBank/DDBJ whole genome shotgun (WGS) entry which is preliminary data.</text>
</comment>
<sequence length="82" mass="9469">MPMTRQRTDWFQAIKDIRAQHGCDILAAERIALSDPDWRRWVDAQINRDPDCRKMARRHMKSRGPASLIVVADGRLKIGDAI</sequence>
<keyword evidence="2" id="KW-1185">Reference proteome</keyword>
<dbReference type="AlphaFoldDB" id="A0A0P6VJ04"/>
<organism evidence="1 2">
    <name type="scientific">Prosthecodimorpha hirschii</name>
    <dbReference type="NCBI Taxonomy" id="665126"/>
    <lineage>
        <taxon>Bacteria</taxon>
        <taxon>Pseudomonadati</taxon>
        <taxon>Pseudomonadota</taxon>
        <taxon>Alphaproteobacteria</taxon>
        <taxon>Hyphomicrobiales</taxon>
        <taxon>Ancalomicrobiaceae</taxon>
        <taxon>Prosthecodimorpha</taxon>
    </lineage>
</organism>
<name>A0A0P6VJ04_9HYPH</name>
<proteinExistence type="predicted"/>
<dbReference type="RefSeq" id="WP_054358371.1">
    <property type="nucleotide sequence ID" value="NZ_LJYW01000001.1"/>
</dbReference>
<dbReference type="EMBL" id="LJYW01000001">
    <property type="protein sequence ID" value="KPL52208.1"/>
    <property type="molecule type" value="Genomic_DNA"/>
</dbReference>
<accession>A0A0P6VJ04</accession>